<feature type="binding site" evidence="3">
    <location>
        <position position="87"/>
    </location>
    <ligand>
        <name>Cu cation</name>
        <dbReference type="ChEBI" id="CHEBI:23378"/>
    </ligand>
</feature>
<dbReference type="GO" id="GO:0046872">
    <property type="term" value="F:metal ion binding"/>
    <property type="evidence" value="ECO:0007669"/>
    <property type="project" value="UniProtKB-KW"/>
</dbReference>
<feature type="binding site" evidence="3">
    <location>
        <position position="176"/>
    </location>
    <ligand>
        <name>Cu cation</name>
        <dbReference type="ChEBI" id="CHEBI:23378"/>
    </ligand>
</feature>
<accession>A0A520MEN0</accession>
<dbReference type="Gene3D" id="3.40.30.10">
    <property type="entry name" value="Glutaredoxin"/>
    <property type="match status" value="1"/>
</dbReference>
<feature type="binding site" evidence="3">
    <location>
        <position position="91"/>
    </location>
    <ligand>
        <name>Cu cation</name>
        <dbReference type="ChEBI" id="CHEBI:23378"/>
    </ligand>
</feature>
<feature type="transmembrane region" description="Helical" evidence="5">
    <location>
        <begin position="12"/>
        <end position="30"/>
    </location>
</feature>
<dbReference type="PROSITE" id="PS51352">
    <property type="entry name" value="THIOREDOXIN_2"/>
    <property type="match status" value="1"/>
</dbReference>
<keyword evidence="2 3" id="KW-0186">Copper</keyword>
<evidence type="ECO:0000259" key="6">
    <source>
        <dbReference type="PROSITE" id="PS51352"/>
    </source>
</evidence>
<dbReference type="InterPro" id="IPR013766">
    <property type="entry name" value="Thioredoxin_domain"/>
</dbReference>
<dbReference type="PANTHER" id="PTHR12151">
    <property type="entry name" value="ELECTRON TRANSPORT PROTIN SCO1/SENC FAMILY MEMBER"/>
    <property type="match status" value="1"/>
</dbReference>
<feature type="domain" description="Thioredoxin" evidence="6">
    <location>
        <begin position="49"/>
        <end position="211"/>
    </location>
</feature>
<dbReference type="FunFam" id="3.40.30.10:FF:000013">
    <property type="entry name" value="Blast:Protein SCO1 homolog, mitochondrial"/>
    <property type="match status" value="1"/>
</dbReference>
<dbReference type="Pfam" id="PF02630">
    <property type="entry name" value="SCO1-SenC"/>
    <property type="match status" value="1"/>
</dbReference>
<keyword evidence="4" id="KW-1015">Disulfide bond</keyword>
<evidence type="ECO:0000313" key="7">
    <source>
        <dbReference type="EMBL" id="RZO19687.1"/>
    </source>
</evidence>
<gene>
    <name evidence="7" type="ORF">EVB03_07215</name>
</gene>
<feature type="disulfide bond" description="Redox-active" evidence="4">
    <location>
        <begin position="87"/>
        <end position="91"/>
    </location>
</feature>
<proteinExistence type="inferred from homology"/>
<evidence type="ECO:0000256" key="3">
    <source>
        <dbReference type="PIRSR" id="PIRSR603782-1"/>
    </source>
</evidence>
<name>A0A520MEN0_9GAMM</name>
<keyword evidence="5" id="KW-0812">Transmembrane</keyword>
<evidence type="ECO:0000256" key="2">
    <source>
        <dbReference type="ARBA" id="ARBA00023008"/>
    </source>
</evidence>
<keyword evidence="5" id="KW-0472">Membrane</keyword>
<organism evidence="7 8">
    <name type="scientific">SAR92 clade bacterium</name>
    <dbReference type="NCBI Taxonomy" id="2315479"/>
    <lineage>
        <taxon>Bacteria</taxon>
        <taxon>Pseudomonadati</taxon>
        <taxon>Pseudomonadota</taxon>
        <taxon>Gammaproteobacteria</taxon>
        <taxon>Cellvibrionales</taxon>
        <taxon>Porticoccaceae</taxon>
        <taxon>SAR92 clade</taxon>
    </lineage>
</organism>
<reference evidence="7 8" key="1">
    <citation type="submission" date="2019-02" db="EMBL/GenBank/DDBJ databases">
        <title>Prokaryotic population dynamics and viral predation in marine succession experiment using metagenomics: the confinement effect.</title>
        <authorList>
            <person name="Haro-Moreno J.M."/>
            <person name="Rodriguez-Valera F."/>
            <person name="Lopez-Perez M."/>
        </authorList>
    </citation>
    <scope>NUCLEOTIDE SEQUENCE [LARGE SCALE GENOMIC DNA]</scope>
    <source>
        <strain evidence="7">MED-G170</strain>
    </source>
</reference>
<evidence type="ECO:0000256" key="5">
    <source>
        <dbReference type="SAM" id="Phobius"/>
    </source>
</evidence>
<dbReference type="Proteomes" id="UP000315889">
    <property type="component" value="Unassembled WGS sequence"/>
</dbReference>
<dbReference type="InterPro" id="IPR003782">
    <property type="entry name" value="SCO1/SenC"/>
</dbReference>
<evidence type="ECO:0000256" key="4">
    <source>
        <dbReference type="PIRSR" id="PIRSR603782-2"/>
    </source>
</evidence>
<evidence type="ECO:0000256" key="1">
    <source>
        <dbReference type="ARBA" id="ARBA00010996"/>
    </source>
</evidence>
<evidence type="ECO:0000313" key="8">
    <source>
        <dbReference type="Proteomes" id="UP000315889"/>
    </source>
</evidence>
<dbReference type="SUPFAM" id="SSF52833">
    <property type="entry name" value="Thioredoxin-like"/>
    <property type="match status" value="1"/>
</dbReference>
<protein>
    <submittedName>
        <fullName evidence="7">SCO family protein</fullName>
    </submittedName>
</protein>
<sequence length="214" mass="24722">MTQQETGIRRTVLFVLCIIFLVISGFIWKMDQPVIMNDQELRANGAIVLNTPRVFSDFELLDHHGEVFSKEQLKGKWSMIFFGFTHCPDICPTTLATLNQTYSKLKETEKDNLQILMVSLDAERDTVEKLAQYMPYFNSDFIGVTGSKHLIRRFTAEINVAYNKVPLEGEDYTVDHSTQIVLINPKGDYHGFFRGPHSEIMLRQTWRSIYASFN</sequence>
<keyword evidence="3" id="KW-0479">Metal-binding</keyword>
<keyword evidence="5" id="KW-1133">Transmembrane helix</keyword>
<comment type="caution">
    <text evidence="7">The sequence shown here is derived from an EMBL/GenBank/DDBJ whole genome shotgun (WGS) entry which is preliminary data.</text>
</comment>
<dbReference type="EMBL" id="SHBP01000009">
    <property type="protein sequence ID" value="RZO19687.1"/>
    <property type="molecule type" value="Genomic_DNA"/>
</dbReference>
<dbReference type="InterPro" id="IPR036249">
    <property type="entry name" value="Thioredoxin-like_sf"/>
</dbReference>
<dbReference type="CDD" id="cd02968">
    <property type="entry name" value="SCO"/>
    <property type="match status" value="1"/>
</dbReference>
<comment type="similarity">
    <text evidence="1">Belongs to the SCO1/2 family.</text>
</comment>
<dbReference type="AlphaFoldDB" id="A0A520MEN0"/>
<dbReference type="PANTHER" id="PTHR12151:SF25">
    <property type="entry name" value="LINALOOL DEHYDRATASE_ISOMERASE DOMAIN-CONTAINING PROTEIN"/>
    <property type="match status" value="1"/>
</dbReference>